<dbReference type="InterPro" id="IPR008979">
    <property type="entry name" value="Galactose-bd-like_sf"/>
</dbReference>
<dbReference type="InterPro" id="IPR055240">
    <property type="entry name" value="CBM13-like"/>
</dbReference>
<dbReference type="Proteomes" id="UP001592582">
    <property type="component" value="Unassembled WGS sequence"/>
</dbReference>
<keyword evidence="4 11" id="KW-0378">Hydrolase</keyword>
<evidence type="ECO:0000256" key="4">
    <source>
        <dbReference type="ARBA" id="ARBA00022801"/>
    </source>
</evidence>
<feature type="domain" description="CBM6" evidence="10">
    <location>
        <begin position="275"/>
        <end position="399"/>
    </location>
</feature>
<dbReference type="CDD" id="cd04082">
    <property type="entry name" value="CBM35_pectate_lyase-like"/>
    <property type="match status" value="1"/>
</dbReference>
<accession>A0ABV6V4F5</accession>
<keyword evidence="12" id="KW-1185">Reference proteome</keyword>
<dbReference type="InterPro" id="IPR009939">
    <property type="entry name" value="Chitosanase_fungal"/>
</dbReference>
<dbReference type="Pfam" id="PF07335">
    <property type="entry name" value="Glyco_hydro_75"/>
    <property type="match status" value="1"/>
</dbReference>
<keyword evidence="3 9" id="KW-0732">Signal</keyword>
<evidence type="ECO:0000256" key="2">
    <source>
        <dbReference type="ARBA" id="ARBA00022525"/>
    </source>
</evidence>
<dbReference type="PANTHER" id="PTHR42061">
    <property type="entry name" value="ENDO-CHITOSANASE"/>
    <property type="match status" value="1"/>
</dbReference>
<evidence type="ECO:0000256" key="9">
    <source>
        <dbReference type="SAM" id="SignalP"/>
    </source>
</evidence>
<evidence type="ECO:0000256" key="3">
    <source>
        <dbReference type="ARBA" id="ARBA00022729"/>
    </source>
</evidence>
<sequence length="400" mass="40826">MSSTRTRLAIGIAAALALATPLAIANADAATTLPTVLAAHPAAAPAATTYTAAQVLAAIQQHSTSATQVNTKPHINTMTRAQNVNVYQPASGVFVYTSSMAIDDDGSDPDPDPDHQGETTFQDSSGKQLAAHHVPFYVLGDDCWDNKTPCPHFFYKEHGISGRQFALVFYNGKAIGAIFGDTQTGNSQTTSDNDSRELGEASVKTASLLGIPSSGTTGGVDNGVTVAIFSGPSWVVNGTNANLSDNAQALVQNALNTLGASLAGGTTTPPPPSGTLFEAETGTLSSGGTFDSNHLGFTGTGFANPANAVGAYVQIPVTATTAGTKTLSFRYSDGTTAARPATITVNGTSRGTLNFPVTANWDTWSTATISVPLNAGANTVRVTGTVADGPANIDSVTVSQ</sequence>
<feature type="signal peptide" evidence="9">
    <location>
        <begin position="1"/>
        <end position="25"/>
    </location>
</feature>
<comment type="subcellular location">
    <subcellularLocation>
        <location evidence="1">Secreted</location>
    </subcellularLocation>
</comment>
<comment type="caution">
    <text evidence="11">The sequence shown here is derived from an EMBL/GenBank/DDBJ whole genome shotgun (WGS) entry which is preliminary data.</text>
</comment>
<evidence type="ECO:0000259" key="10">
    <source>
        <dbReference type="PROSITE" id="PS51175"/>
    </source>
</evidence>
<feature type="compositionally biased region" description="Polar residues" evidence="8">
    <location>
        <begin position="118"/>
        <end position="127"/>
    </location>
</feature>
<evidence type="ECO:0000313" key="12">
    <source>
        <dbReference type="Proteomes" id="UP001592582"/>
    </source>
</evidence>
<feature type="region of interest" description="Disordered" evidence="8">
    <location>
        <begin position="101"/>
        <end position="127"/>
    </location>
</feature>
<dbReference type="Gene3D" id="2.60.120.260">
    <property type="entry name" value="Galactose-binding domain-like"/>
    <property type="match status" value="1"/>
</dbReference>
<dbReference type="InterPro" id="IPR005084">
    <property type="entry name" value="CBM6"/>
</dbReference>
<name>A0ABV6V4F5_9ACTN</name>
<organism evidence="11 12">
    <name type="scientific">Streptacidiphilus alkalitolerans</name>
    <dbReference type="NCBI Taxonomy" id="3342712"/>
    <lineage>
        <taxon>Bacteria</taxon>
        <taxon>Bacillati</taxon>
        <taxon>Actinomycetota</taxon>
        <taxon>Actinomycetes</taxon>
        <taxon>Kitasatosporales</taxon>
        <taxon>Streptomycetaceae</taxon>
        <taxon>Streptacidiphilus</taxon>
    </lineage>
</organism>
<dbReference type="Pfam" id="PF22704">
    <property type="entry name" value="CBM13-like"/>
    <property type="match status" value="1"/>
</dbReference>
<evidence type="ECO:0000256" key="7">
    <source>
        <dbReference type="ARBA" id="ARBA00023326"/>
    </source>
</evidence>
<dbReference type="PANTHER" id="PTHR42061:SF6">
    <property type="entry name" value="ENDO-CHITOSANASE"/>
    <property type="match status" value="1"/>
</dbReference>
<evidence type="ECO:0000256" key="6">
    <source>
        <dbReference type="ARBA" id="ARBA00023295"/>
    </source>
</evidence>
<evidence type="ECO:0000256" key="5">
    <source>
        <dbReference type="ARBA" id="ARBA00023277"/>
    </source>
</evidence>
<dbReference type="RefSeq" id="WP_380502767.1">
    <property type="nucleotide sequence ID" value="NZ_JBHEZX010000002.1"/>
</dbReference>
<evidence type="ECO:0000256" key="1">
    <source>
        <dbReference type="ARBA" id="ARBA00004613"/>
    </source>
</evidence>
<keyword evidence="5" id="KW-0119">Carbohydrate metabolism</keyword>
<feature type="compositionally biased region" description="Acidic residues" evidence="8">
    <location>
        <begin position="102"/>
        <end position="111"/>
    </location>
</feature>
<gene>
    <name evidence="11" type="ORF">ACEZDG_04875</name>
</gene>
<keyword evidence="7" id="KW-0624">Polysaccharide degradation</keyword>
<evidence type="ECO:0000256" key="8">
    <source>
        <dbReference type="SAM" id="MobiDB-lite"/>
    </source>
</evidence>
<evidence type="ECO:0000313" key="11">
    <source>
        <dbReference type="EMBL" id="MFC1408609.1"/>
    </source>
</evidence>
<dbReference type="EMBL" id="JBHEZX010000002">
    <property type="protein sequence ID" value="MFC1408609.1"/>
    <property type="molecule type" value="Genomic_DNA"/>
</dbReference>
<reference evidence="11 12" key="1">
    <citation type="submission" date="2024-09" db="EMBL/GenBank/DDBJ databases">
        <authorList>
            <person name="Lee S.D."/>
        </authorList>
    </citation>
    <scope>NUCLEOTIDE SEQUENCE [LARGE SCALE GENOMIC DNA]</scope>
    <source>
        <strain evidence="11 12">N1-1</strain>
    </source>
</reference>
<keyword evidence="6" id="KW-0326">Glycosidase</keyword>
<dbReference type="PROSITE" id="PS51175">
    <property type="entry name" value="CBM6"/>
    <property type="match status" value="1"/>
</dbReference>
<protein>
    <submittedName>
        <fullName evidence="11">Glycoside hydrolase family 75 protein</fullName>
    </submittedName>
</protein>
<keyword evidence="2" id="KW-0964">Secreted</keyword>
<proteinExistence type="predicted"/>
<dbReference type="SUPFAM" id="SSF49785">
    <property type="entry name" value="Galactose-binding domain-like"/>
    <property type="match status" value="1"/>
</dbReference>
<dbReference type="GO" id="GO:0016787">
    <property type="term" value="F:hydrolase activity"/>
    <property type="evidence" value="ECO:0007669"/>
    <property type="project" value="UniProtKB-KW"/>
</dbReference>
<feature type="chain" id="PRO_5045336978" evidence="9">
    <location>
        <begin position="26"/>
        <end position="400"/>
    </location>
</feature>